<keyword evidence="1" id="KW-0472">Membrane</keyword>
<keyword evidence="3" id="KW-1185">Reference proteome</keyword>
<gene>
    <name evidence="2" type="ORF">G7K_6536-t1</name>
</gene>
<sequence length="103" mass="11663">MPSTLSTDLLTPHPNPYTPDYRPLLLLTSSSLTFILALLSAFPKTQQTVPILYSQGVWDREFVEFGWIWSFGWVCLEWVESKKLGGVRKYHETQTTGEGVGVT</sequence>
<dbReference type="EMBL" id="BACD03000070">
    <property type="protein sequence ID" value="GAO52461.1"/>
    <property type="molecule type" value="Genomic_DNA"/>
</dbReference>
<reference evidence="2 3" key="3">
    <citation type="journal article" date="2015" name="Genome Announc.">
        <title>Draft Genome Sequence of the Archiascomycetous Yeast Saitoella complicata.</title>
        <authorList>
            <person name="Yamauchi K."/>
            <person name="Kondo S."/>
            <person name="Hamamoto M."/>
            <person name="Takahashi Y."/>
            <person name="Ogura Y."/>
            <person name="Hayashi T."/>
            <person name="Nishida H."/>
        </authorList>
    </citation>
    <scope>NUCLEOTIDE SEQUENCE [LARGE SCALE GENOMIC DNA]</scope>
    <source>
        <strain evidence="2 3">NRRL Y-17804</strain>
    </source>
</reference>
<feature type="transmembrane region" description="Helical" evidence="1">
    <location>
        <begin position="24"/>
        <end position="42"/>
    </location>
</feature>
<accession>A0A0E9NS12</accession>
<evidence type="ECO:0000313" key="3">
    <source>
        <dbReference type="Proteomes" id="UP000033140"/>
    </source>
</evidence>
<dbReference type="AlphaFoldDB" id="A0A0E9NS12"/>
<dbReference type="Proteomes" id="UP000033140">
    <property type="component" value="Unassembled WGS sequence"/>
</dbReference>
<comment type="caution">
    <text evidence="2">The sequence shown here is derived from an EMBL/GenBank/DDBJ whole genome shotgun (WGS) entry which is preliminary data.</text>
</comment>
<organism evidence="2 3">
    <name type="scientific">Saitoella complicata (strain BCRC 22490 / CBS 7301 / JCM 7358 / NBRC 10748 / NRRL Y-17804)</name>
    <dbReference type="NCBI Taxonomy" id="698492"/>
    <lineage>
        <taxon>Eukaryota</taxon>
        <taxon>Fungi</taxon>
        <taxon>Dikarya</taxon>
        <taxon>Ascomycota</taxon>
        <taxon>Taphrinomycotina</taxon>
        <taxon>Taphrinomycotina incertae sedis</taxon>
        <taxon>Saitoella</taxon>
    </lineage>
</organism>
<reference evidence="2 3" key="1">
    <citation type="journal article" date="2011" name="J. Gen. Appl. Microbiol.">
        <title>Draft genome sequencing of the enigmatic yeast Saitoella complicata.</title>
        <authorList>
            <person name="Nishida H."/>
            <person name="Hamamoto M."/>
            <person name="Sugiyama J."/>
        </authorList>
    </citation>
    <scope>NUCLEOTIDE SEQUENCE [LARGE SCALE GENOMIC DNA]</scope>
    <source>
        <strain evidence="2 3">NRRL Y-17804</strain>
    </source>
</reference>
<keyword evidence="1" id="KW-0812">Transmembrane</keyword>
<proteinExistence type="predicted"/>
<evidence type="ECO:0000256" key="1">
    <source>
        <dbReference type="SAM" id="Phobius"/>
    </source>
</evidence>
<name>A0A0E9NS12_SAICN</name>
<protein>
    <submittedName>
        <fullName evidence="2">Uncharacterized protein</fullName>
    </submittedName>
</protein>
<reference evidence="2 3" key="2">
    <citation type="journal article" date="2014" name="J. Gen. Appl. Microbiol.">
        <title>The early diverging ascomycetous budding yeast Saitoella complicata has three histone deacetylases belonging to the Clr6, Hos2, and Rpd3 lineages.</title>
        <authorList>
            <person name="Nishida H."/>
            <person name="Matsumoto T."/>
            <person name="Kondo S."/>
            <person name="Hamamoto M."/>
            <person name="Yoshikawa H."/>
        </authorList>
    </citation>
    <scope>NUCLEOTIDE SEQUENCE [LARGE SCALE GENOMIC DNA]</scope>
    <source>
        <strain evidence="2 3">NRRL Y-17804</strain>
    </source>
</reference>
<keyword evidence="1" id="KW-1133">Transmembrane helix</keyword>
<evidence type="ECO:0000313" key="2">
    <source>
        <dbReference type="EMBL" id="GAO52461.1"/>
    </source>
</evidence>